<dbReference type="OrthoDB" id="9798108at2"/>
<dbReference type="Proteomes" id="UP000034883">
    <property type="component" value="Chromosome"/>
</dbReference>
<evidence type="ECO:0000259" key="1">
    <source>
        <dbReference type="Pfam" id="PF13470"/>
    </source>
</evidence>
<dbReference type="InterPro" id="IPR002716">
    <property type="entry name" value="PIN_dom"/>
</dbReference>
<dbReference type="Pfam" id="PF13470">
    <property type="entry name" value="PIN_3"/>
    <property type="match status" value="1"/>
</dbReference>
<sequence>MARRERSPRRLVIDTNILVAALLHPGRTPDRALAKVIERGMTLLIDDRIEAEYRDVLWRPKFASIDPARRDGLLDALGCAAERVECVACDIAMIDPADRRFVEVARAGRADALLTGNVKHFPIELGVHVISPAALLADEWPR</sequence>
<dbReference type="RefSeq" id="WP_053231646.1">
    <property type="nucleotide sequence ID" value="NZ_CP011125.1"/>
</dbReference>
<dbReference type="InterPro" id="IPR029060">
    <property type="entry name" value="PIN-like_dom_sf"/>
</dbReference>
<protein>
    <recommendedName>
        <fullName evidence="1">PIN domain-containing protein</fullName>
    </recommendedName>
</protein>
<dbReference type="PANTHER" id="PTHR34610">
    <property type="entry name" value="SSL7007 PROTEIN"/>
    <property type="match status" value="1"/>
</dbReference>
<dbReference type="KEGG" id="samy:DB32_001441"/>
<reference evidence="2 3" key="1">
    <citation type="submission" date="2015-03" db="EMBL/GenBank/DDBJ databases">
        <title>Genome assembly of Sandaracinus amylolyticus DSM 53668.</title>
        <authorList>
            <person name="Sharma G."/>
            <person name="Subramanian S."/>
        </authorList>
    </citation>
    <scope>NUCLEOTIDE SEQUENCE [LARGE SCALE GENOMIC DNA]</scope>
    <source>
        <strain evidence="2 3">DSM 53668</strain>
    </source>
</reference>
<evidence type="ECO:0000313" key="2">
    <source>
        <dbReference type="EMBL" id="AKF04292.1"/>
    </source>
</evidence>
<organism evidence="2 3">
    <name type="scientific">Sandaracinus amylolyticus</name>
    <dbReference type="NCBI Taxonomy" id="927083"/>
    <lineage>
        <taxon>Bacteria</taxon>
        <taxon>Pseudomonadati</taxon>
        <taxon>Myxococcota</taxon>
        <taxon>Polyangia</taxon>
        <taxon>Polyangiales</taxon>
        <taxon>Sandaracinaceae</taxon>
        <taxon>Sandaracinus</taxon>
    </lineage>
</organism>
<dbReference type="EMBL" id="CP011125">
    <property type="protein sequence ID" value="AKF04292.1"/>
    <property type="molecule type" value="Genomic_DNA"/>
</dbReference>
<dbReference type="SUPFAM" id="SSF88723">
    <property type="entry name" value="PIN domain-like"/>
    <property type="match status" value="1"/>
</dbReference>
<evidence type="ECO:0000313" key="3">
    <source>
        <dbReference type="Proteomes" id="UP000034883"/>
    </source>
</evidence>
<dbReference type="InterPro" id="IPR002850">
    <property type="entry name" value="PIN_toxin-like"/>
</dbReference>
<dbReference type="STRING" id="927083.DB32_001441"/>
<dbReference type="PANTHER" id="PTHR34610:SF3">
    <property type="entry name" value="SSL7007 PROTEIN"/>
    <property type="match status" value="1"/>
</dbReference>
<dbReference type="NCBIfam" id="TIGR00305">
    <property type="entry name" value="putative toxin-antitoxin system toxin component, PIN family"/>
    <property type="match status" value="1"/>
</dbReference>
<dbReference type="AlphaFoldDB" id="A0A0F6W0H4"/>
<feature type="domain" description="PIN" evidence="1">
    <location>
        <begin position="10"/>
        <end position="119"/>
    </location>
</feature>
<name>A0A0F6W0H4_9BACT</name>
<proteinExistence type="predicted"/>
<keyword evidence="3" id="KW-1185">Reference proteome</keyword>
<accession>A0A0F6W0H4</accession>
<gene>
    <name evidence="2" type="ORF">DB32_001441</name>
</gene>